<evidence type="ECO:0000313" key="4">
    <source>
        <dbReference type="EMBL" id="UVQ74121.1"/>
    </source>
</evidence>
<dbReference type="EMBL" id="CZAE01000023">
    <property type="protein sequence ID" value="CUQ02119.1"/>
    <property type="molecule type" value="Genomic_DNA"/>
</dbReference>
<dbReference type="GeneID" id="69591329"/>
<dbReference type="EMBL" id="JANUTS010000001">
    <property type="protein sequence ID" value="MCS2794345.1"/>
    <property type="molecule type" value="Genomic_DNA"/>
</dbReference>
<evidence type="ECO:0000313" key="3">
    <source>
        <dbReference type="EMBL" id="MCS2794345.1"/>
    </source>
</evidence>
<dbReference type="Proteomes" id="UP000095606">
    <property type="component" value="Unassembled WGS sequence"/>
</dbReference>
<evidence type="ECO:0000313" key="2">
    <source>
        <dbReference type="EMBL" id="CUQ02119.1"/>
    </source>
</evidence>
<evidence type="ECO:0008006" key="7">
    <source>
        <dbReference type="Google" id="ProtNLM"/>
    </source>
</evidence>
<evidence type="ECO:0000313" key="6">
    <source>
        <dbReference type="Proteomes" id="UP001060104"/>
    </source>
</evidence>
<sequence length="143" mass="15795">MKTFGLWLKMAGLCLMFALAFPACSDDDEEKEEPGGVENVKTGWSEDGNTATFKYSYTVPGTKYTVAYVYTFKFNGNSCTGASCSVTCPTEQIAQMVYENLDAEDKVLFKLSGKTLTCNKLDYYIDLNKDDIKRAMQAMGGMG</sequence>
<proteinExistence type="predicted"/>
<reference evidence="3" key="2">
    <citation type="submission" date="2022-08" db="EMBL/GenBank/DDBJ databases">
        <title>Genome Sequencing of Bacteroides fragilis Group Isolates with Nanopore Technology.</title>
        <authorList>
            <person name="Tisza M.J."/>
            <person name="Smith D."/>
            <person name="Dekker J.P."/>
        </authorList>
    </citation>
    <scope>NUCLEOTIDE SEQUENCE</scope>
    <source>
        <strain evidence="3">BFG-351</strain>
        <strain evidence="4">BFG-527</strain>
    </source>
</reference>
<dbReference type="Proteomes" id="UP001204548">
    <property type="component" value="Unassembled WGS sequence"/>
</dbReference>
<evidence type="ECO:0000313" key="5">
    <source>
        <dbReference type="Proteomes" id="UP000095606"/>
    </source>
</evidence>
<accession>A0A174T5L0</accession>
<feature type="chain" id="PRO_5044593281" description="Lipoprotein" evidence="1">
    <location>
        <begin position="26"/>
        <end position="143"/>
    </location>
</feature>
<protein>
    <recommendedName>
        <fullName evidence="7">Lipoprotein</fullName>
    </recommendedName>
</protein>
<dbReference type="EMBL" id="CP103141">
    <property type="protein sequence ID" value="UVQ74121.1"/>
    <property type="molecule type" value="Genomic_DNA"/>
</dbReference>
<dbReference type="RefSeq" id="WP_010538795.1">
    <property type="nucleotide sequence ID" value="NZ_CABMFH010000002.1"/>
</dbReference>
<evidence type="ECO:0000256" key="1">
    <source>
        <dbReference type="SAM" id="SignalP"/>
    </source>
</evidence>
<gene>
    <name evidence="2" type="ORF">ERS852461_03997</name>
    <name evidence="3" type="ORF">NXW97_20485</name>
    <name evidence="4" type="ORF">NXY30_24570</name>
</gene>
<feature type="signal peptide" evidence="1">
    <location>
        <begin position="1"/>
        <end position="25"/>
    </location>
</feature>
<keyword evidence="1" id="KW-0732">Signal</keyword>
<accession>A0A3E5GLX2</accession>
<dbReference type="Proteomes" id="UP001060104">
    <property type="component" value="Chromosome"/>
</dbReference>
<reference evidence="2 5" key="1">
    <citation type="submission" date="2015-09" db="EMBL/GenBank/DDBJ databases">
        <authorList>
            <consortium name="Pathogen Informatics"/>
        </authorList>
    </citation>
    <scope>NUCLEOTIDE SEQUENCE [LARGE SCALE GENOMIC DNA]</scope>
    <source>
        <strain evidence="2 5">2789STDY5834846</strain>
    </source>
</reference>
<organism evidence="2 5">
    <name type="scientific">Bacteroides faecis</name>
    <dbReference type="NCBI Taxonomy" id="674529"/>
    <lineage>
        <taxon>Bacteria</taxon>
        <taxon>Pseudomonadati</taxon>
        <taxon>Bacteroidota</taxon>
        <taxon>Bacteroidia</taxon>
        <taxon>Bacteroidales</taxon>
        <taxon>Bacteroidaceae</taxon>
        <taxon>Bacteroides</taxon>
    </lineage>
</organism>
<keyword evidence="6" id="KW-1185">Reference proteome</keyword>
<name>A0A3E5GLX2_9BACE</name>
<dbReference type="AlphaFoldDB" id="A0A3E5GLX2"/>